<feature type="domain" description="Histidine kinase" evidence="12">
    <location>
        <begin position="520"/>
        <end position="733"/>
    </location>
</feature>
<dbReference type="InterPro" id="IPR003661">
    <property type="entry name" value="HisK_dim/P_dom"/>
</dbReference>
<dbReference type="CDD" id="cd00082">
    <property type="entry name" value="HisKA"/>
    <property type="match status" value="1"/>
</dbReference>
<dbReference type="SUPFAM" id="SSF55874">
    <property type="entry name" value="ATPase domain of HSP90 chaperone/DNA topoisomerase II/histidine kinase"/>
    <property type="match status" value="1"/>
</dbReference>
<keyword evidence="5" id="KW-0597">Phosphoprotein</keyword>
<dbReference type="Gene3D" id="3.30.565.10">
    <property type="entry name" value="Histidine kinase-like ATPase, C-terminal domain"/>
    <property type="match status" value="1"/>
</dbReference>
<dbReference type="InterPro" id="IPR001294">
    <property type="entry name" value="Phytochrome"/>
</dbReference>
<dbReference type="SUPFAM" id="SSF55785">
    <property type="entry name" value="PYP-like sensor domain (PAS domain)"/>
    <property type="match status" value="1"/>
</dbReference>
<evidence type="ECO:0000256" key="1">
    <source>
        <dbReference type="ARBA" id="ARBA00000085"/>
    </source>
</evidence>
<evidence type="ECO:0000256" key="9">
    <source>
        <dbReference type="ARBA" id="ARBA00022991"/>
    </source>
</evidence>
<dbReference type="InterPro" id="IPR013654">
    <property type="entry name" value="PAS_2"/>
</dbReference>
<evidence type="ECO:0000256" key="8">
    <source>
        <dbReference type="ARBA" id="ARBA00022777"/>
    </source>
</evidence>
<dbReference type="InterPro" id="IPR036890">
    <property type="entry name" value="HATPase_C_sf"/>
</dbReference>
<sequence length="742" mass="85693">MRSNQEQPYYNQPYDIKNCDAEPIRSISRIQSYGILLVTDIEMTKWFHVSENVYEELKSTSLTQFLLKFLSPSELQDLTSENAWKPKSINLNKKSYLLIKHKDGGLIYLEFELEAKPSEHEFNEALQSSILSISNSPDLNIFLDQVLEEVYKITDYEHIMIYEFDQEFNGLVIRERRADHRPSYLGLKFPASDIPEQARALYFEESIRTIADVNAEQLIIRNNNKETPEQGINLSKVHVRGVSPIHLEYLKNIGVTASFSVAIVLENQLWGLIACHHTKANLIDFKKRNSLKFLSNFISSNLKNLNREEIRTKKLTATVNQQEILFNLLDSKNLVHSLIENKPNLLDIINAKGIYLKSQDTSKGSNHLISQEKLDGLVNWLNEKESFDVLAYNKSITVLPTEIYDDKMAGILVIQLSENTKDYIIFFREAQELEIKWAGNPNKTKTFDKEKGRLTPRKSFEKWIGKTKNTAVPWSDEDIELAHLIKSEIRELLYRKFTELTILNKELDNAYKSLESFTYTVSHDLKSPLRAIEGFTQILAEDYQDKMDEHGLQLLGMISNGVDRMKQFIEDILSFSKLNNDALFFHEINLKNFIFEIWKDFEIGAPHAQLIIADQLPKVYGDSRLMHQIFSNLISNSIKYVSKGESPLIRIDCEKDDNYSTFYYSDNGIGIPVKYREKVFELFRRLVSDNEYEGSGIGLSIVKKAVERHGGEIKITDKNGNGSKFIITLPTNKKTLDFLDRK</sequence>
<accession>A0AA37SNL3</accession>
<dbReference type="Gene3D" id="3.30.450.20">
    <property type="entry name" value="PAS domain"/>
    <property type="match status" value="1"/>
</dbReference>
<dbReference type="InterPro" id="IPR003594">
    <property type="entry name" value="HATPase_dom"/>
</dbReference>
<name>A0AA37SNL3_9BACT</name>
<dbReference type="GO" id="GO:0007234">
    <property type="term" value="P:osmosensory signaling via phosphorelay pathway"/>
    <property type="evidence" value="ECO:0007669"/>
    <property type="project" value="TreeGrafter"/>
</dbReference>
<dbReference type="InterPro" id="IPR003018">
    <property type="entry name" value="GAF"/>
</dbReference>
<evidence type="ECO:0000256" key="3">
    <source>
        <dbReference type="ARBA" id="ARBA00012438"/>
    </source>
</evidence>
<evidence type="ECO:0000259" key="12">
    <source>
        <dbReference type="PROSITE" id="PS50109"/>
    </source>
</evidence>
<dbReference type="Gene3D" id="3.30.450.40">
    <property type="match status" value="1"/>
</dbReference>
<keyword evidence="9" id="KW-0157">Chromophore</keyword>
<reference evidence="13" key="2">
    <citation type="submission" date="2023-01" db="EMBL/GenBank/DDBJ databases">
        <title>Draft genome sequence of Portibacter lacus strain NBRC 108769.</title>
        <authorList>
            <person name="Sun Q."/>
            <person name="Mori K."/>
        </authorList>
    </citation>
    <scope>NUCLEOTIDE SEQUENCE</scope>
    <source>
        <strain evidence="13">NBRC 108769</strain>
    </source>
</reference>
<keyword evidence="6" id="KW-0716">Sensory transduction</keyword>
<evidence type="ECO:0000256" key="2">
    <source>
        <dbReference type="ARBA" id="ARBA00006402"/>
    </source>
</evidence>
<dbReference type="GO" id="GO:0000155">
    <property type="term" value="F:phosphorelay sensor kinase activity"/>
    <property type="evidence" value="ECO:0007669"/>
    <property type="project" value="InterPro"/>
</dbReference>
<dbReference type="GO" id="GO:0030295">
    <property type="term" value="F:protein kinase activator activity"/>
    <property type="evidence" value="ECO:0007669"/>
    <property type="project" value="TreeGrafter"/>
</dbReference>
<keyword evidence="7" id="KW-0808">Transferase</keyword>
<evidence type="ECO:0000313" key="14">
    <source>
        <dbReference type="Proteomes" id="UP001156666"/>
    </source>
</evidence>
<dbReference type="InterPro" id="IPR035965">
    <property type="entry name" value="PAS-like_dom_sf"/>
</dbReference>
<dbReference type="InterPro" id="IPR016132">
    <property type="entry name" value="Phyto_chromo_attachment"/>
</dbReference>
<comment type="caution">
    <text evidence="13">The sequence shown here is derived from an EMBL/GenBank/DDBJ whole genome shotgun (WGS) entry which is preliminary data.</text>
</comment>
<evidence type="ECO:0000313" key="13">
    <source>
        <dbReference type="EMBL" id="GLR18098.1"/>
    </source>
</evidence>
<dbReference type="AlphaFoldDB" id="A0AA37SNL3"/>
<reference evidence="13" key="1">
    <citation type="journal article" date="2014" name="Int. J. Syst. Evol. Microbiol.">
        <title>Complete genome sequence of Corynebacterium casei LMG S-19264T (=DSM 44701T), isolated from a smear-ripened cheese.</title>
        <authorList>
            <consortium name="US DOE Joint Genome Institute (JGI-PGF)"/>
            <person name="Walter F."/>
            <person name="Albersmeier A."/>
            <person name="Kalinowski J."/>
            <person name="Ruckert C."/>
        </authorList>
    </citation>
    <scope>NUCLEOTIDE SEQUENCE</scope>
    <source>
        <strain evidence="13">NBRC 108769</strain>
    </source>
</reference>
<comment type="catalytic activity">
    <reaction evidence="1">
        <text>ATP + protein L-histidine = ADP + protein N-phospho-L-histidine.</text>
        <dbReference type="EC" id="2.7.13.3"/>
    </reaction>
</comment>
<dbReference type="InterPro" id="IPR013515">
    <property type="entry name" value="Phytochrome_cen-reg"/>
</dbReference>
<keyword evidence="14" id="KW-1185">Reference proteome</keyword>
<dbReference type="EMBL" id="BSOH01000015">
    <property type="protein sequence ID" value="GLR18098.1"/>
    <property type="molecule type" value="Genomic_DNA"/>
</dbReference>
<proteinExistence type="inferred from homology"/>
<dbReference type="InterPro" id="IPR029016">
    <property type="entry name" value="GAF-like_dom_sf"/>
</dbReference>
<dbReference type="Gene3D" id="1.10.287.130">
    <property type="match status" value="1"/>
</dbReference>
<dbReference type="SMART" id="SM00065">
    <property type="entry name" value="GAF"/>
    <property type="match status" value="1"/>
</dbReference>
<dbReference type="RefSeq" id="WP_235294472.1">
    <property type="nucleotide sequence ID" value="NZ_BSOH01000015.1"/>
</dbReference>
<dbReference type="EC" id="2.7.13.3" evidence="3"/>
<dbReference type="Pfam" id="PF02518">
    <property type="entry name" value="HATPase_c"/>
    <property type="match status" value="1"/>
</dbReference>
<dbReference type="Gene3D" id="3.30.450.270">
    <property type="match status" value="1"/>
</dbReference>
<protein>
    <recommendedName>
        <fullName evidence="3">histidine kinase</fullName>
        <ecNumber evidence="3">2.7.13.3</ecNumber>
    </recommendedName>
</protein>
<dbReference type="SUPFAM" id="SSF55781">
    <property type="entry name" value="GAF domain-like"/>
    <property type="match status" value="2"/>
</dbReference>
<keyword evidence="10" id="KW-0675">Receptor</keyword>
<dbReference type="PANTHER" id="PTHR42878:SF15">
    <property type="entry name" value="BACTERIOPHYTOCHROME"/>
    <property type="match status" value="1"/>
</dbReference>
<dbReference type="PANTHER" id="PTHR42878">
    <property type="entry name" value="TWO-COMPONENT HISTIDINE KINASE"/>
    <property type="match status" value="1"/>
</dbReference>
<evidence type="ECO:0000256" key="4">
    <source>
        <dbReference type="ARBA" id="ARBA00022543"/>
    </source>
</evidence>
<dbReference type="Pfam" id="PF08446">
    <property type="entry name" value="PAS_2"/>
    <property type="match status" value="1"/>
</dbReference>
<evidence type="ECO:0000256" key="10">
    <source>
        <dbReference type="ARBA" id="ARBA00023170"/>
    </source>
</evidence>
<dbReference type="Pfam" id="PF01590">
    <property type="entry name" value="GAF"/>
    <property type="match status" value="1"/>
</dbReference>
<feature type="domain" description="Phytochrome chromophore attachment site" evidence="11">
    <location>
        <begin position="138"/>
        <end position="300"/>
    </location>
</feature>
<dbReference type="InterPro" id="IPR036097">
    <property type="entry name" value="HisK_dim/P_sf"/>
</dbReference>
<dbReference type="InterPro" id="IPR050351">
    <property type="entry name" value="BphY/WalK/GraS-like"/>
</dbReference>
<dbReference type="SMART" id="SM00387">
    <property type="entry name" value="HATPase_c"/>
    <property type="match status" value="1"/>
</dbReference>
<evidence type="ECO:0000259" key="11">
    <source>
        <dbReference type="PROSITE" id="PS50046"/>
    </source>
</evidence>
<gene>
    <name evidence="13" type="ORF">GCM10007940_27130</name>
</gene>
<comment type="similarity">
    <text evidence="2">In the N-terminal section; belongs to the phytochrome family.</text>
</comment>
<keyword evidence="8 13" id="KW-0418">Kinase</keyword>
<dbReference type="SMART" id="SM00388">
    <property type="entry name" value="HisKA"/>
    <property type="match status" value="1"/>
</dbReference>
<dbReference type="PRINTS" id="PR01033">
    <property type="entry name" value="PHYTOCHROME"/>
</dbReference>
<dbReference type="Pfam" id="PF00360">
    <property type="entry name" value="PHY"/>
    <property type="match status" value="1"/>
</dbReference>
<dbReference type="SUPFAM" id="SSF47384">
    <property type="entry name" value="Homodimeric domain of signal transducing histidine kinase"/>
    <property type="match status" value="1"/>
</dbReference>
<dbReference type="InterPro" id="IPR043150">
    <property type="entry name" value="Phytochrome_PHY_sf"/>
</dbReference>
<organism evidence="13 14">
    <name type="scientific">Portibacter lacus</name>
    <dbReference type="NCBI Taxonomy" id="1099794"/>
    <lineage>
        <taxon>Bacteria</taxon>
        <taxon>Pseudomonadati</taxon>
        <taxon>Bacteroidota</taxon>
        <taxon>Saprospiria</taxon>
        <taxon>Saprospirales</taxon>
        <taxon>Haliscomenobacteraceae</taxon>
        <taxon>Portibacter</taxon>
    </lineage>
</organism>
<dbReference type="PROSITE" id="PS50109">
    <property type="entry name" value="HIS_KIN"/>
    <property type="match status" value="1"/>
</dbReference>
<dbReference type="GO" id="GO:0009881">
    <property type="term" value="F:photoreceptor activity"/>
    <property type="evidence" value="ECO:0007669"/>
    <property type="project" value="UniProtKB-KW"/>
</dbReference>
<dbReference type="InterPro" id="IPR005467">
    <property type="entry name" value="His_kinase_dom"/>
</dbReference>
<evidence type="ECO:0000256" key="6">
    <source>
        <dbReference type="ARBA" id="ARBA00022606"/>
    </source>
</evidence>
<dbReference type="Pfam" id="PF00512">
    <property type="entry name" value="HisKA"/>
    <property type="match status" value="1"/>
</dbReference>
<evidence type="ECO:0000256" key="5">
    <source>
        <dbReference type="ARBA" id="ARBA00022553"/>
    </source>
</evidence>
<dbReference type="Proteomes" id="UP001156666">
    <property type="component" value="Unassembled WGS sequence"/>
</dbReference>
<dbReference type="FunFam" id="3.30.565.10:FF:000006">
    <property type="entry name" value="Sensor histidine kinase WalK"/>
    <property type="match status" value="1"/>
</dbReference>
<dbReference type="GO" id="GO:0006355">
    <property type="term" value="P:regulation of DNA-templated transcription"/>
    <property type="evidence" value="ECO:0007669"/>
    <property type="project" value="InterPro"/>
</dbReference>
<dbReference type="GO" id="GO:0009584">
    <property type="term" value="P:detection of visible light"/>
    <property type="evidence" value="ECO:0007669"/>
    <property type="project" value="InterPro"/>
</dbReference>
<dbReference type="PROSITE" id="PS50046">
    <property type="entry name" value="PHYTOCHROME_2"/>
    <property type="match status" value="1"/>
</dbReference>
<evidence type="ECO:0000256" key="7">
    <source>
        <dbReference type="ARBA" id="ARBA00022679"/>
    </source>
</evidence>
<keyword evidence="4" id="KW-0600">Photoreceptor protein</keyword>
<dbReference type="GO" id="GO:0000156">
    <property type="term" value="F:phosphorelay response regulator activity"/>
    <property type="evidence" value="ECO:0007669"/>
    <property type="project" value="TreeGrafter"/>
</dbReference>